<dbReference type="PANTHER" id="PTHR42929">
    <property type="entry name" value="INNER MEMBRANE ABC TRANSPORTER PERMEASE PROTEIN YDCU-RELATED-RELATED"/>
    <property type="match status" value="1"/>
</dbReference>
<dbReference type="Pfam" id="PF00528">
    <property type="entry name" value="BPD_transp_1"/>
    <property type="match status" value="1"/>
</dbReference>
<evidence type="ECO:0000313" key="10">
    <source>
        <dbReference type="EMBL" id="USJ27672.1"/>
    </source>
</evidence>
<feature type="transmembrane region" description="Helical" evidence="8">
    <location>
        <begin position="159"/>
        <end position="180"/>
    </location>
</feature>
<dbReference type="EMBL" id="CP098809">
    <property type="protein sequence ID" value="USJ27672.1"/>
    <property type="molecule type" value="Genomic_DNA"/>
</dbReference>
<keyword evidence="4" id="KW-1003">Cell membrane</keyword>
<dbReference type="PANTHER" id="PTHR42929:SF5">
    <property type="entry name" value="ABC TRANSPORTER PERMEASE PROTEIN"/>
    <property type="match status" value="1"/>
</dbReference>
<dbReference type="GO" id="GO:0005886">
    <property type="term" value="C:plasma membrane"/>
    <property type="evidence" value="ECO:0007669"/>
    <property type="project" value="UniProtKB-SubCell"/>
</dbReference>
<evidence type="ECO:0000256" key="5">
    <source>
        <dbReference type="ARBA" id="ARBA00022692"/>
    </source>
</evidence>
<gene>
    <name evidence="10" type="ORF">NE863_27555</name>
</gene>
<feature type="transmembrane region" description="Helical" evidence="8">
    <location>
        <begin position="253"/>
        <end position="276"/>
    </location>
</feature>
<feature type="transmembrane region" description="Helical" evidence="8">
    <location>
        <begin position="78"/>
        <end position="97"/>
    </location>
</feature>
<keyword evidence="5 8" id="KW-0812">Transmembrane</keyword>
<dbReference type="RefSeq" id="WP_252161227.1">
    <property type="nucleotide sequence ID" value="NZ_CP098809.1"/>
</dbReference>
<feature type="domain" description="ABC transmembrane type-1" evidence="9">
    <location>
        <begin position="72"/>
        <end position="278"/>
    </location>
</feature>
<feature type="transmembrane region" description="Helical" evidence="8">
    <location>
        <begin position="103"/>
        <end position="123"/>
    </location>
</feature>
<dbReference type="Proteomes" id="UP001055460">
    <property type="component" value="Plasmid pB"/>
</dbReference>
<protein>
    <submittedName>
        <fullName evidence="10">ABC transporter permease</fullName>
    </submittedName>
</protein>
<comment type="subcellular location">
    <subcellularLocation>
        <location evidence="1 8">Cell membrane</location>
        <topology evidence="1 8">Multi-pass membrane protein</topology>
    </subcellularLocation>
</comment>
<name>A0A9Q8YGF5_ENSAD</name>
<accession>A0A9Q8YGF5</accession>
<dbReference type="GO" id="GO:0055085">
    <property type="term" value="P:transmembrane transport"/>
    <property type="evidence" value="ECO:0007669"/>
    <property type="project" value="InterPro"/>
</dbReference>
<dbReference type="AlphaFoldDB" id="A0A9Q8YGF5"/>
<evidence type="ECO:0000313" key="11">
    <source>
        <dbReference type="Proteomes" id="UP001055460"/>
    </source>
</evidence>
<evidence type="ECO:0000256" key="2">
    <source>
        <dbReference type="ARBA" id="ARBA00007069"/>
    </source>
</evidence>
<evidence type="ECO:0000259" key="9">
    <source>
        <dbReference type="PROSITE" id="PS50928"/>
    </source>
</evidence>
<geneLocation type="plasmid" evidence="10 11">
    <name>pB</name>
</geneLocation>
<keyword evidence="6 8" id="KW-1133">Transmembrane helix</keyword>
<dbReference type="PROSITE" id="PS50928">
    <property type="entry name" value="ABC_TM1"/>
    <property type="match status" value="1"/>
</dbReference>
<comment type="similarity">
    <text evidence="2">Belongs to the binding-protein-dependent transport system permease family. CysTW subfamily.</text>
</comment>
<keyword evidence="10" id="KW-0614">Plasmid</keyword>
<dbReference type="SUPFAM" id="SSF161098">
    <property type="entry name" value="MetI-like"/>
    <property type="match status" value="1"/>
</dbReference>
<evidence type="ECO:0000256" key="4">
    <source>
        <dbReference type="ARBA" id="ARBA00022475"/>
    </source>
</evidence>
<reference evidence="10" key="1">
    <citation type="submission" date="2022-06" db="EMBL/GenBank/DDBJ databases">
        <title>Physiological and biochemical characterization and genomic elucidation of a strain of the genus Ensifer adhaerens M8 that combines arsenic oxidation and chromium reduction.</title>
        <authorList>
            <person name="Li X."/>
            <person name="Yu c."/>
        </authorList>
    </citation>
    <scope>NUCLEOTIDE SEQUENCE</scope>
    <source>
        <strain evidence="10">M8</strain>
        <plasmid evidence="10">pB</plasmid>
    </source>
</reference>
<evidence type="ECO:0000256" key="7">
    <source>
        <dbReference type="ARBA" id="ARBA00023136"/>
    </source>
</evidence>
<dbReference type="InterPro" id="IPR035906">
    <property type="entry name" value="MetI-like_sf"/>
</dbReference>
<dbReference type="CDD" id="cd06261">
    <property type="entry name" value="TM_PBP2"/>
    <property type="match status" value="1"/>
</dbReference>
<evidence type="ECO:0000256" key="1">
    <source>
        <dbReference type="ARBA" id="ARBA00004651"/>
    </source>
</evidence>
<evidence type="ECO:0000256" key="6">
    <source>
        <dbReference type="ARBA" id="ARBA00022989"/>
    </source>
</evidence>
<dbReference type="Gene3D" id="1.10.3720.10">
    <property type="entry name" value="MetI-like"/>
    <property type="match status" value="1"/>
</dbReference>
<keyword evidence="3 8" id="KW-0813">Transport</keyword>
<evidence type="ECO:0000256" key="8">
    <source>
        <dbReference type="RuleBase" id="RU363032"/>
    </source>
</evidence>
<dbReference type="InterPro" id="IPR000515">
    <property type="entry name" value="MetI-like"/>
</dbReference>
<feature type="transmembrane region" description="Helical" evidence="8">
    <location>
        <begin position="20"/>
        <end position="45"/>
    </location>
</feature>
<evidence type="ECO:0000256" key="3">
    <source>
        <dbReference type="ARBA" id="ARBA00022448"/>
    </source>
</evidence>
<sequence length="291" mass="31839">MSHQAINNALARADRSEQMLYLLLFAPALLLVLLFLGGPLAVLAYQSIHGPDGLTFVNYLRILQEPVYWKTYFDTFKISVLVTILSIALGYPLAYAAAVARGIWSTVILALVMLPFWTSVLVRTYSWLVILQRKGIVNTTLLALGVIDTPLSLSHSFTAVLIGMLHVMIPFMVFPLYAALSKIPSELLHAGHSLGGGPVYVFRRIILPLSLPGVFAGSVLVFILCLGFYLTPELLGGGKTIMVSSLVQRNVELYLHFGAASAVAMVLLATVLLIFWTVNRVLPVEKIVGMK</sequence>
<keyword evidence="7 8" id="KW-0472">Membrane</keyword>
<proteinExistence type="inferred from homology"/>
<feature type="transmembrane region" description="Helical" evidence="8">
    <location>
        <begin position="201"/>
        <end position="230"/>
    </location>
</feature>
<organism evidence="10 11">
    <name type="scientific">Ensifer adhaerens</name>
    <name type="common">Sinorhizobium morelense</name>
    <dbReference type="NCBI Taxonomy" id="106592"/>
    <lineage>
        <taxon>Bacteria</taxon>
        <taxon>Pseudomonadati</taxon>
        <taxon>Pseudomonadota</taxon>
        <taxon>Alphaproteobacteria</taxon>
        <taxon>Hyphomicrobiales</taxon>
        <taxon>Rhizobiaceae</taxon>
        <taxon>Sinorhizobium/Ensifer group</taxon>
        <taxon>Ensifer</taxon>
    </lineage>
</organism>